<dbReference type="GeneID" id="85362306"/>
<feature type="compositionally biased region" description="Polar residues" evidence="1">
    <location>
        <begin position="239"/>
        <end position="251"/>
    </location>
</feature>
<feature type="region of interest" description="Disordered" evidence="1">
    <location>
        <begin position="366"/>
        <end position="419"/>
    </location>
</feature>
<feature type="compositionally biased region" description="Basic residues" evidence="1">
    <location>
        <begin position="387"/>
        <end position="404"/>
    </location>
</feature>
<keyword evidence="3" id="KW-1185">Reference proteome</keyword>
<feature type="compositionally biased region" description="Acidic residues" evidence="1">
    <location>
        <begin position="284"/>
        <end position="311"/>
    </location>
</feature>
<accession>A0AA39J2P8</accession>
<sequence length="734" mass="80272">MAPEDALAVSYAIPLQSFCQNLRGARMLVGSYFDNRMLEKSTPSELRAAVTSAHKYLVAHMETLHAFRLQDSRYGLALRSQILRVVSKIPASQRDSRWCIWSLSECDHSRNTLILDESLCIPGDPDYSKNGEHSVPEYDLWPYRVEDIVALPVRHSAMPSPTKKTQPADASLATSKTPRPQMITKPQPPRQLSFANYWPTKKMDKASKPTPKPASMLASSTAPFTRKRARDERERDSSPILNTPQKEQASTFRHVGPQKPATPSKKSVGTAKKPVMQAPPIAALEDEDMGGDAAGEEEQVVEELVEEEDDPSPPPVKHIQRQLPDVVPPPRVYHPLTGEPLNSLSFISLPTALRTPILLNASKKLSETAKDKQKATAPPSPSPVPQPKKRGRGHPLGSKNKKGRGASSTPKSSRDHLNASVVTGNARAKASSVALSYEAPSPAMQDEIPEEEMEPAPAYEEEATVPMETPVPETEGDVVHARRFTGAETEPIASGSGAQEEELSLSVCSITVDNTVYACAFHPSVDLQFHEPLSRQALECLKLSVLPPAPESLSKPTTETNTRGSCVFRAHSDLDPHFLRAPDIFWPCFNCSFSGVPELCEFVGEVGEEACTRCKSSRHGKCSTRLNATDFHRVATLLDPLILSGDPAIRERLDRVTILDAEISTFYNLAHSRMAEHNKVVQELVDGLDAIASREGGTAIIDGYTEVSDLIRSFIVDVGKDASESGSEGDNKEV</sequence>
<evidence type="ECO:0000313" key="3">
    <source>
        <dbReference type="Proteomes" id="UP001175211"/>
    </source>
</evidence>
<dbReference type="EMBL" id="JAUEPS010000165">
    <property type="protein sequence ID" value="KAK0434993.1"/>
    <property type="molecule type" value="Genomic_DNA"/>
</dbReference>
<dbReference type="RefSeq" id="XP_060321850.1">
    <property type="nucleotide sequence ID" value="XM_060478758.1"/>
</dbReference>
<organism evidence="2 3">
    <name type="scientific">Armillaria tabescens</name>
    <name type="common">Ringless honey mushroom</name>
    <name type="synonym">Agaricus tabescens</name>
    <dbReference type="NCBI Taxonomy" id="1929756"/>
    <lineage>
        <taxon>Eukaryota</taxon>
        <taxon>Fungi</taxon>
        <taxon>Dikarya</taxon>
        <taxon>Basidiomycota</taxon>
        <taxon>Agaricomycotina</taxon>
        <taxon>Agaricomycetes</taxon>
        <taxon>Agaricomycetidae</taxon>
        <taxon>Agaricales</taxon>
        <taxon>Marasmiineae</taxon>
        <taxon>Physalacriaceae</taxon>
        <taxon>Desarmillaria</taxon>
    </lineage>
</organism>
<evidence type="ECO:0000256" key="1">
    <source>
        <dbReference type="SAM" id="MobiDB-lite"/>
    </source>
</evidence>
<name>A0AA39J2P8_ARMTA</name>
<reference evidence="2" key="1">
    <citation type="submission" date="2023-06" db="EMBL/GenBank/DDBJ databases">
        <authorList>
            <consortium name="Lawrence Berkeley National Laboratory"/>
            <person name="Ahrendt S."/>
            <person name="Sahu N."/>
            <person name="Indic B."/>
            <person name="Wong-Bajracharya J."/>
            <person name="Merenyi Z."/>
            <person name="Ke H.-M."/>
            <person name="Monk M."/>
            <person name="Kocsube S."/>
            <person name="Drula E."/>
            <person name="Lipzen A."/>
            <person name="Balint B."/>
            <person name="Henrissat B."/>
            <person name="Andreopoulos B."/>
            <person name="Martin F.M."/>
            <person name="Harder C.B."/>
            <person name="Rigling D."/>
            <person name="Ford K.L."/>
            <person name="Foster G.D."/>
            <person name="Pangilinan J."/>
            <person name="Papanicolaou A."/>
            <person name="Barry K."/>
            <person name="LaButti K."/>
            <person name="Viragh M."/>
            <person name="Koriabine M."/>
            <person name="Yan M."/>
            <person name="Riley R."/>
            <person name="Champramary S."/>
            <person name="Plett K.L."/>
            <person name="Tsai I.J."/>
            <person name="Slot J."/>
            <person name="Sipos G."/>
            <person name="Plett J."/>
            <person name="Nagy L.G."/>
            <person name="Grigoriev I.V."/>
        </authorList>
    </citation>
    <scope>NUCLEOTIDE SEQUENCE</scope>
    <source>
        <strain evidence="2">CCBAS 213</strain>
    </source>
</reference>
<feature type="region of interest" description="Disordered" evidence="1">
    <location>
        <begin position="157"/>
        <end position="341"/>
    </location>
</feature>
<dbReference type="Proteomes" id="UP001175211">
    <property type="component" value="Unassembled WGS sequence"/>
</dbReference>
<proteinExistence type="predicted"/>
<gene>
    <name evidence="2" type="ORF">EV420DRAFT_1653528</name>
</gene>
<comment type="caution">
    <text evidence="2">The sequence shown here is derived from an EMBL/GenBank/DDBJ whole genome shotgun (WGS) entry which is preliminary data.</text>
</comment>
<protein>
    <submittedName>
        <fullName evidence="2">Uncharacterized protein</fullName>
    </submittedName>
</protein>
<dbReference type="AlphaFoldDB" id="A0AA39J2P8"/>
<evidence type="ECO:0000313" key="2">
    <source>
        <dbReference type="EMBL" id="KAK0434993.1"/>
    </source>
</evidence>